<dbReference type="AlphaFoldDB" id="A0A1I7ZYI7"/>
<accession>A0A1I7ZYI7</accession>
<reference evidence="2" key="1">
    <citation type="submission" date="2016-11" db="UniProtKB">
        <authorList>
            <consortium name="WormBaseParasite"/>
        </authorList>
    </citation>
    <scope>IDENTIFICATION</scope>
</reference>
<proteinExistence type="predicted"/>
<name>A0A1I7ZYI7_9BILA</name>
<keyword evidence="1" id="KW-1185">Reference proteome</keyword>
<evidence type="ECO:0000313" key="1">
    <source>
        <dbReference type="Proteomes" id="UP000095287"/>
    </source>
</evidence>
<sequence>MAGGPPERFLLKMQWLIYPVKTQNIAILSQGDREAQNYCFLKPWEKENKAYRKGARCAKKVIFWITSWVQLALYVKSVGL</sequence>
<dbReference type="WBParaSite" id="L893_g31192.t1">
    <property type="protein sequence ID" value="L893_g31192.t1"/>
    <property type="gene ID" value="L893_g31192"/>
</dbReference>
<dbReference type="Proteomes" id="UP000095287">
    <property type="component" value="Unplaced"/>
</dbReference>
<organism evidence="1 2">
    <name type="scientific">Steinernema glaseri</name>
    <dbReference type="NCBI Taxonomy" id="37863"/>
    <lineage>
        <taxon>Eukaryota</taxon>
        <taxon>Metazoa</taxon>
        <taxon>Ecdysozoa</taxon>
        <taxon>Nematoda</taxon>
        <taxon>Chromadorea</taxon>
        <taxon>Rhabditida</taxon>
        <taxon>Tylenchina</taxon>
        <taxon>Panagrolaimomorpha</taxon>
        <taxon>Strongyloidoidea</taxon>
        <taxon>Steinernematidae</taxon>
        <taxon>Steinernema</taxon>
    </lineage>
</organism>
<evidence type="ECO:0000313" key="2">
    <source>
        <dbReference type="WBParaSite" id="L893_g31192.t1"/>
    </source>
</evidence>
<protein>
    <submittedName>
        <fullName evidence="2">Ovule protein</fullName>
    </submittedName>
</protein>